<proteinExistence type="predicted"/>
<dbReference type="KEGG" id="taa:NMY3_01284"/>
<accession>A0A654LVM4</accession>
<sequence>MNQDFFSHSDDCEQVYWLEWVAYQIKILIICIPFGKVHRKNRQIKINIRRILFQLRISLVIQDYGENKRK</sequence>
<gene>
    <name evidence="2" type="ORF">NMY3_01284</name>
</gene>
<keyword evidence="1" id="KW-1133">Transmembrane helix</keyword>
<keyword evidence="1" id="KW-0812">Transmembrane</keyword>
<reference evidence="3" key="1">
    <citation type="submission" date="2015-10" db="EMBL/GenBank/DDBJ databases">
        <title>Niche specialization of a soil ammonia-oxidizing archaeon, Candidatus Nitrosocosmicus oleophilus.</title>
        <authorList>
            <person name="Jung M.-Y."/>
            <person name="Rhee S.-K."/>
        </authorList>
    </citation>
    <scope>NUCLEOTIDE SEQUENCE [LARGE SCALE GENOMIC DNA]</scope>
    <source>
        <strain evidence="3">MY3</strain>
    </source>
</reference>
<dbReference type="AlphaFoldDB" id="A0A654LVM4"/>
<name>A0A654LVM4_9ARCH</name>
<dbReference type="Proteomes" id="UP000058925">
    <property type="component" value="Chromosome"/>
</dbReference>
<keyword evidence="3" id="KW-1185">Reference proteome</keyword>
<evidence type="ECO:0000256" key="1">
    <source>
        <dbReference type="SAM" id="Phobius"/>
    </source>
</evidence>
<protein>
    <submittedName>
        <fullName evidence="2">Uncharacterized protein</fullName>
    </submittedName>
</protein>
<organism evidence="2 3">
    <name type="scientific">Candidatus Nitrosocosmicus oleophilus</name>
    <dbReference type="NCBI Taxonomy" id="1353260"/>
    <lineage>
        <taxon>Archaea</taxon>
        <taxon>Nitrososphaerota</taxon>
        <taxon>Nitrososphaeria</taxon>
        <taxon>Nitrososphaerales</taxon>
        <taxon>Nitrososphaeraceae</taxon>
        <taxon>Candidatus Nitrosocosmicus</taxon>
    </lineage>
</organism>
<dbReference type="EMBL" id="CP012850">
    <property type="protein sequence ID" value="ALI35488.1"/>
    <property type="molecule type" value="Genomic_DNA"/>
</dbReference>
<feature type="transmembrane region" description="Helical" evidence="1">
    <location>
        <begin position="20"/>
        <end position="37"/>
    </location>
</feature>
<evidence type="ECO:0000313" key="2">
    <source>
        <dbReference type="EMBL" id="ALI35488.1"/>
    </source>
</evidence>
<evidence type="ECO:0000313" key="3">
    <source>
        <dbReference type="Proteomes" id="UP000058925"/>
    </source>
</evidence>
<keyword evidence="1" id="KW-0472">Membrane</keyword>